<feature type="region of interest" description="Disordered" evidence="1">
    <location>
        <begin position="1"/>
        <end position="24"/>
    </location>
</feature>
<protein>
    <submittedName>
        <fullName evidence="2">Uncharacterized protein</fullName>
    </submittedName>
</protein>
<proteinExistence type="predicted"/>
<name>A0A0A9HAH4_ARUDO</name>
<sequence>MFSVLPLSYSSHEEQPKSHTNASN</sequence>
<organism evidence="2">
    <name type="scientific">Arundo donax</name>
    <name type="common">Giant reed</name>
    <name type="synonym">Donax arundinaceus</name>
    <dbReference type="NCBI Taxonomy" id="35708"/>
    <lineage>
        <taxon>Eukaryota</taxon>
        <taxon>Viridiplantae</taxon>
        <taxon>Streptophyta</taxon>
        <taxon>Embryophyta</taxon>
        <taxon>Tracheophyta</taxon>
        <taxon>Spermatophyta</taxon>
        <taxon>Magnoliopsida</taxon>
        <taxon>Liliopsida</taxon>
        <taxon>Poales</taxon>
        <taxon>Poaceae</taxon>
        <taxon>PACMAD clade</taxon>
        <taxon>Arundinoideae</taxon>
        <taxon>Arundineae</taxon>
        <taxon>Arundo</taxon>
    </lineage>
</organism>
<evidence type="ECO:0000313" key="2">
    <source>
        <dbReference type="EMBL" id="JAE32819.1"/>
    </source>
</evidence>
<dbReference type="EMBL" id="GBRH01165077">
    <property type="protein sequence ID" value="JAE32819.1"/>
    <property type="molecule type" value="Transcribed_RNA"/>
</dbReference>
<accession>A0A0A9HAH4</accession>
<dbReference type="AlphaFoldDB" id="A0A0A9HAH4"/>
<reference evidence="2" key="1">
    <citation type="submission" date="2014-09" db="EMBL/GenBank/DDBJ databases">
        <authorList>
            <person name="Magalhaes I.L.F."/>
            <person name="Oliveira U."/>
            <person name="Santos F.R."/>
            <person name="Vidigal T.H.D.A."/>
            <person name="Brescovit A.D."/>
            <person name="Santos A.J."/>
        </authorList>
    </citation>
    <scope>NUCLEOTIDE SEQUENCE</scope>
    <source>
        <tissue evidence="2">Shoot tissue taken approximately 20 cm above the soil surface</tissue>
    </source>
</reference>
<reference evidence="2" key="2">
    <citation type="journal article" date="2015" name="Data Brief">
        <title>Shoot transcriptome of the giant reed, Arundo donax.</title>
        <authorList>
            <person name="Barrero R.A."/>
            <person name="Guerrero F.D."/>
            <person name="Moolhuijzen P."/>
            <person name="Goolsby J.A."/>
            <person name="Tidwell J."/>
            <person name="Bellgard S.E."/>
            <person name="Bellgard M.I."/>
        </authorList>
    </citation>
    <scope>NUCLEOTIDE SEQUENCE</scope>
    <source>
        <tissue evidence="2">Shoot tissue taken approximately 20 cm above the soil surface</tissue>
    </source>
</reference>
<evidence type="ECO:0000256" key="1">
    <source>
        <dbReference type="SAM" id="MobiDB-lite"/>
    </source>
</evidence>